<feature type="transmembrane region" description="Helical" evidence="6">
    <location>
        <begin position="350"/>
        <end position="372"/>
    </location>
</feature>
<evidence type="ECO:0000256" key="6">
    <source>
        <dbReference type="SAM" id="Phobius"/>
    </source>
</evidence>
<dbReference type="PANTHER" id="PTHR30572:SF15">
    <property type="entry name" value="ABC TRANSPORTER PERMEASE"/>
    <property type="match status" value="1"/>
</dbReference>
<evidence type="ECO:0000259" key="7">
    <source>
        <dbReference type="Pfam" id="PF02687"/>
    </source>
</evidence>
<dbReference type="InterPro" id="IPR025857">
    <property type="entry name" value="MacB_PCD"/>
</dbReference>
<evidence type="ECO:0000313" key="10">
    <source>
        <dbReference type="Proteomes" id="UP001157167"/>
    </source>
</evidence>
<evidence type="ECO:0000313" key="9">
    <source>
        <dbReference type="EMBL" id="GLT20644.1"/>
    </source>
</evidence>
<protein>
    <submittedName>
        <fullName evidence="9">Multidrug ABC transporter permease</fullName>
    </submittedName>
</protein>
<dbReference type="Pfam" id="PF12704">
    <property type="entry name" value="MacB_PCD"/>
    <property type="match status" value="1"/>
</dbReference>
<dbReference type="Pfam" id="PF02687">
    <property type="entry name" value="FtsX"/>
    <property type="match status" value="1"/>
</dbReference>
<dbReference type="InterPro" id="IPR003838">
    <property type="entry name" value="ABC3_permease_C"/>
</dbReference>
<keyword evidence="5 6" id="KW-0472">Membrane</keyword>
<dbReference type="Proteomes" id="UP001157167">
    <property type="component" value="Unassembled WGS sequence"/>
</dbReference>
<evidence type="ECO:0000256" key="1">
    <source>
        <dbReference type="ARBA" id="ARBA00004651"/>
    </source>
</evidence>
<feature type="transmembrane region" description="Helical" evidence="6">
    <location>
        <begin position="257"/>
        <end position="282"/>
    </location>
</feature>
<keyword evidence="2" id="KW-1003">Cell membrane</keyword>
<reference evidence="10" key="1">
    <citation type="journal article" date="2019" name="Int. J. Syst. Evol. Microbiol.">
        <title>The Global Catalogue of Microorganisms (GCM) 10K type strain sequencing project: providing services to taxonomists for standard genome sequencing and annotation.</title>
        <authorList>
            <consortium name="The Broad Institute Genomics Platform"/>
            <consortium name="The Broad Institute Genome Sequencing Center for Infectious Disease"/>
            <person name="Wu L."/>
            <person name="Ma J."/>
        </authorList>
    </citation>
    <scope>NUCLEOTIDE SEQUENCE [LARGE SCALE GENOMIC DNA]</scope>
    <source>
        <strain evidence="10">NBRC 102407</strain>
    </source>
</reference>
<proteinExistence type="predicted"/>
<feature type="domain" description="ABC3 transporter permease C-terminal" evidence="7">
    <location>
        <begin position="261"/>
        <end position="382"/>
    </location>
</feature>
<feature type="domain" description="MacB-like periplasmic core" evidence="8">
    <location>
        <begin position="20"/>
        <end position="228"/>
    </location>
</feature>
<evidence type="ECO:0000256" key="2">
    <source>
        <dbReference type="ARBA" id="ARBA00022475"/>
    </source>
</evidence>
<feature type="transmembrane region" description="Helical" evidence="6">
    <location>
        <begin position="303"/>
        <end position="330"/>
    </location>
</feature>
<sequence length="389" mass="41601">MKVIPFSYSLRNLWARRLTTALTAGGMALVVFVFAAVLMLDQGLKETLVETGQPDNVVVIRKGSETEVQSVIERGQAALIESLPQIARGGGGVPLVSKETVVLITLAKRDSEKLANVIIRGVGQAGALLRPQLRIAEGRMFAPGSNEIIVGSSIASRFRGMGLGDPVRFGGRDWRVVGVFDAGKSGFDSEIWGDADQLLQTFRRNAFSSVVFRLADASAFADARRTLEDDPRLTLEAKLERTFYADQSAMLANFINILGLTLSVIFSVGAVIGAAITMYAAVASRTGEIGTLRALGFRKSSVLLAFMVESLLLSLLGGLAGLAAASLMQVFTISTMNWQSFSELAFSFRLTLPIAVKTLLFALGMGLVGGFMPAARAARMNIVSALRES</sequence>
<comment type="caution">
    <text evidence="9">The sequence shown here is derived from an EMBL/GenBank/DDBJ whole genome shotgun (WGS) entry which is preliminary data.</text>
</comment>
<feature type="transmembrane region" description="Helical" evidence="6">
    <location>
        <begin position="21"/>
        <end position="40"/>
    </location>
</feature>
<dbReference type="InterPro" id="IPR050250">
    <property type="entry name" value="Macrolide_Exporter_MacB"/>
</dbReference>
<name>A0ABQ6F6N8_9RHOO</name>
<evidence type="ECO:0000256" key="4">
    <source>
        <dbReference type="ARBA" id="ARBA00022989"/>
    </source>
</evidence>
<evidence type="ECO:0000256" key="5">
    <source>
        <dbReference type="ARBA" id="ARBA00023136"/>
    </source>
</evidence>
<keyword evidence="4 6" id="KW-1133">Transmembrane helix</keyword>
<keyword evidence="3 6" id="KW-0812">Transmembrane</keyword>
<keyword evidence="10" id="KW-1185">Reference proteome</keyword>
<evidence type="ECO:0000259" key="8">
    <source>
        <dbReference type="Pfam" id="PF12704"/>
    </source>
</evidence>
<comment type="subcellular location">
    <subcellularLocation>
        <location evidence="1">Cell membrane</location>
        <topology evidence="1">Multi-pass membrane protein</topology>
    </subcellularLocation>
</comment>
<dbReference type="EMBL" id="BSPX01000001">
    <property type="protein sequence ID" value="GLT20644.1"/>
    <property type="molecule type" value="Genomic_DNA"/>
</dbReference>
<accession>A0ABQ6F6N8</accession>
<dbReference type="RefSeq" id="WP_284186254.1">
    <property type="nucleotide sequence ID" value="NZ_BSPX01000001.1"/>
</dbReference>
<gene>
    <name evidence="9" type="ORF">GCM10007933_00950</name>
</gene>
<dbReference type="PANTHER" id="PTHR30572">
    <property type="entry name" value="MEMBRANE COMPONENT OF TRANSPORTER-RELATED"/>
    <property type="match status" value="1"/>
</dbReference>
<evidence type="ECO:0000256" key="3">
    <source>
        <dbReference type="ARBA" id="ARBA00022692"/>
    </source>
</evidence>
<organism evidence="9 10">
    <name type="scientific">Zoogloea oryzae</name>
    <dbReference type="NCBI Taxonomy" id="310767"/>
    <lineage>
        <taxon>Bacteria</taxon>
        <taxon>Pseudomonadati</taxon>
        <taxon>Pseudomonadota</taxon>
        <taxon>Betaproteobacteria</taxon>
        <taxon>Rhodocyclales</taxon>
        <taxon>Zoogloeaceae</taxon>
        <taxon>Zoogloea</taxon>
    </lineage>
</organism>